<dbReference type="Proteomes" id="UP000431401">
    <property type="component" value="Unassembled WGS sequence"/>
</dbReference>
<name>A0A7K0DLC5_9NOCA</name>
<evidence type="ECO:0000313" key="3">
    <source>
        <dbReference type="Proteomes" id="UP000431401"/>
    </source>
</evidence>
<evidence type="ECO:0000313" key="2">
    <source>
        <dbReference type="EMBL" id="MQY26479.1"/>
    </source>
</evidence>
<comment type="caution">
    <text evidence="2">The sequence shown here is derived from an EMBL/GenBank/DDBJ whole genome shotgun (WGS) entry which is preliminary data.</text>
</comment>
<reference evidence="2 3" key="1">
    <citation type="submission" date="2019-10" db="EMBL/GenBank/DDBJ databases">
        <title>Nocardia macrotermitis sp. nov. and Nocardia aurantia sp. nov., isolated from the gut of fungus growing-termite Macrotermes natalensis.</title>
        <authorList>
            <person name="Benndorf R."/>
            <person name="Schwitalla J."/>
            <person name="Martin K."/>
            <person name="De Beer W."/>
            <person name="Kaster A.-K."/>
            <person name="Vollmers J."/>
            <person name="Poulsen M."/>
            <person name="Beemelmanns C."/>
        </authorList>
    </citation>
    <scope>NUCLEOTIDE SEQUENCE [LARGE SCALE GENOMIC DNA]</scope>
    <source>
        <strain evidence="2 3">RB56</strain>
    </source>
</reference>
<accession>A0A7K0DLC5</accession>
<dbReference type="EMBL" id="WEGI01000004">
    <property type="protein sequence ID" value="MQY26479.1"/>
    <property type="molecule type" value="Genomic_DNA"/>
</dbReference>
<proteinExistence type="predicted"/>
<keyword evidence="3" id="KW-1185">Reference proteome</keyword>
<sequence length="278" mass="26555">MGGTTAQDPTGAPAHRRRPRAGCTRRTGSVGVGWVCGAPRCTEPAGTSVGSAGAACAARRRLAAGAVCGVCRDWRRVRLPGLLGQRARPEGVGGGCGVPGLPGLAPNVAAGSAGAACPTCGGWRQVRCVGLPGLAVGPGIGSAGVGGGCGCRVCGGCGVSGLPGLAVGAGAGPTEGWRQVRHAGSVGSAGLAVGAGAGPTGGGGGSGVPGLPGRPRVWRAGSGSEAGVDRFGFQGEDREDGLVDAPQGVARDEAVQCFQAQGVFAQCQGAFAAQAAGA</sequence>
<feature type="region of interest" description="Disordered" evidence="1">
    <location>
        <begin position="1"/>
        <end position="25"/>
    </location>
</feature>
<evidence type="ECO:0000256" key="1">
    <source>
        <dbReference type="SAM" id="MobiDB-lite"/>
    </source>
</evidence>
<protein>
    <submittedName>
        <fullName evidence="2">Uncharacterized protein</fullName>
    </submittedName>
</protein>
<dbReference type="AlphaFoldDB" id="A0A7K0DLC5"/>
<gene>
    <name evidence="2" type="ORF">NRB56_20490</name>
</gene>
<organism evidence="2 3">
    <name type="scientific">Nocardia aurantia</name>
    <dbReference type="NCBI Taxonomy" id="2585199"/>
    <lineage>
        <taxon>Bacteria</taxon>
        <taxon>Bacillati</taxon>
        <taxon>Actinomycetota</taxon>
        <taxon>Actinomycetes</taxon>
        <taxon>Mycobacteriales</taxon>
        <taxon>Nocardiaceae</taxon>
        <taxon>Nocardia</taxon>
    </lineage>
</organism>